<protein>
    <submittedName>
        <fullName evidence="1">BrnT family toxin</fullName>
    </submittedName>
</protein>
<organism evidence="1 2">
    <name type="scientific">Allomesorhizobium camelthorni</name>
    <dbReference type="NCBI Taxonomy" id="475069"/>
    <lineage>
        <taxon>Bacteria</taxon>
        <taxon>Pseudomonadati</taxon>
        <taxon>Pseudomonadota</taxon>
        <taxon>Alphaproteobacteria</taxon>
        <taxon>Hyphomicrobiales</taxon>
        <taxon>Phyllobacteriaceae</taxon>
        <taxon>Allomesorhizobium</taxon>
    </lineage>
</organism>
<sequence>MDKPRRFTFDPLKNRRNIAERGIDFVQAEEFDFSTAIVATDDRNDYGEVREVAAGFVGQRLHIIVFTMRNDVCHIISLRKANKREIKTYVQKTTGVERGDA</sequence>
<dbReference type="Proteomes" id="UP001642900">
    <property type="component" value="Unassembled WGS sequence"/>
</dbReference>
<evidence type="ECO:0000313" key="1">
    <source>
        <dbReference type="EMBL" id="NGO50718.1"/>
    </source>
</evidence>
<accession>A0A6G4W8R9</accession>
<evidence type="ECO:0000313" key="2">
    <source>
        <dbReference type="Proteomes" id="UP001642900"/>
    </source>
</evidence>
<proteinExistence type="predicted"/>
<gene>
    <name evidence="1" type="ORF">G6N73_05925</name>
</gene>
<keyword evidence="2" id="KW-1185">Reference proteome</keyword>
<dbReference type="EMBL" id="JAAKZF010000004">
    <property type="protein sequence ID" value="NGO50718.1"/>
    <property type="molecule type" value="Genomic_DNA"/>
</dbReference>
<comment type="caution">
    <text evidence="1">The sequence shown here is derived from an EMBL/GenBank/DDBJ whole genome shotgun (WGS) entry which is preliminary data.</text>
</comment>
<dbReference type="InterPro" id="IPR038573">
    <property type="entry name" value="BrnT_sf"/>
</dbReference>
<name>A0A6G4W8R9_9HYPH</name>
<dbReference type="InterPro" id="IPR007460">
    <property type="entry name" value="BrnT_toxin"/>
</dbReference>
<dbReference type="Pfam" id="PF04365">
    <property type="entry name" value="BrnT_toxin"/>
    <property type="match status" value="1"/>
</dbReference>
<dbReference type="AlphaFoldDB" id="A0A6G4W8R9"/>
<dbReference type="Gene3D" id="3.10.450.530">
    <property type="entry name" value="Ribonuclease toxin, BrnT, of type II toxin-antitoxin system"/>
    <property type="match status" value="1"/>
</dbReference>
<reference evidence="1 2" key="1">
    <citation type="submission" date="2020-02" db="EMBL/GenBank/DDBJ databases">
        <title>Genome sequence of strain CCNWXJ40-4.</title>
        <authorList>
            <person name="Gao J."/>
            <person name="Sun J."/>
        </authorList>
    </citation>
    <scope>NUCLEOTIDE SEQUENCE [LARGE SCALE GENOMIC DNA]</scope>
    <source>
        <strain evidence="1 2">CCNWXJ 40-4</strain>
    </source>
</reference>